<dbReference type="InterPro" id="IPR000639">
    <property type="entry name" value="Epox_hydrolase-like"/>
</dbReference>
<evidence type="ECO:0000256" key="1">
    <source>
        <dbReference type="ARBA" id="ARBA00022801"/>
    </source>
</evidence>
<sequence length="274" mass="30107">MGKRMPWYTSRGASLHYKDGGDGQAVVLLHGVWMSSAFFRDQQTQALGGLRVITPDFRGHGESDKPSDGHTIAGYAADLHELLTVLDLREVTLVGWSMGAFVAWEYLHNHGIDRVSALVVVDEAASDFAWSGWQYGLIDSETLRELNAGLQSDQRAVAEHFALEMFAKQPQPADLDWIVAEMCKVPPAVASAILIDQTLVDYREILPNLTVPTLVCYGRDEKLLPVAAGEDLVQRIPTAELVVFENSSHCPFLEEPDLFNLTVADFVAAQAKAA</sequence>
<dbReference type="Pfam" id="PF12697">
    <property type="entry name" value="Abhydrolase_6"/>
    <property type="match status" value="1"/>
</dbReference>
<dbReference type="PANTHER" id="PTHR43798:SF31">
    <property type="entry name" value="AB HYDROLASE SUPERFAMILY PROTEIN YCLE"/>
    <property type="match status" value="1"/>
</dbReference>
<dbReference type="PRINTS" id="PR00412">
    <property type="entry name" value="EPOXHYDRLASE"/>
</dbReference>
<dbReference type="PRINTS" id="PR00111">
    <property type="entry name" value="ABHYDROLASE"/>
</dbReference>
<keyword evidence="1 3" id="KW-0378">Hydrolase</keyword>
<dbReference type="PANTHER" id="PTHR43798">
    <property type="entry name" value="MONOACYLGLYCEROL LIPASE"/>
    <property type="match status" value="1"/>
</dbReference>
<evidence type="ECO:0000313" key="4">
    <source>
        <dbReference type="Proteomes" id="UP000509418"/>
    </source>
</evidence>
<dbReference type="GO" id="GO:0016787">
    <property type="term" value="F:hydrolase activity"/>
    <property type="evidence" value="ECO:0007669"/>
    <property type="project" value="UniProtKB-KW"/>
</dbReference>
<name>A0A7H8T261_STRCX</name>
<dbReference type="RefSeq" id="WP_176574827.1">
    <property type="nucleotide sequence ID" value="NZ_CBDRGH010000014.1"/>
</dbReference>
<gene>
    <name evidence="3" type="ORF">HUT05_09630</name>
</gene>
<dbReference type="InterPro" id="IPR000073">
    <property type="entry name" value="AB_hydrolase_1"/>
</dbReference>
<dbReference type="SUPFAM" id="SSF53474">
    <property type="entry name" value="alpha/beta-Hydrolases"/>
    <property type="match status" value="1"/>
</dbReference>
<evidence type="ECO:0000259" key="2">
    <source>
        <dbReference type="Pfam" id="PF12697"/>
    </source>
</evidence>
<evidence type="ECO:0000313" key="3">
    <source>
        <dbReference type="EMBL" id="QKZ17583.1"/>
    </source>
</evidence>
<protein>
    <submittedName>
        <fullName evidence="3">Alpha/beta hydrolase</fullName>
    </submittedName>
</protein>
<organism evidence="3 4">
    <name type="scientific">Streptomyces chartreusis</name>
    <dbReference type="NCBI Taxonomy" id="1969"/>
    <lineage>
        <taxon>Bacteria</taxon>
        <taxon>Bacillati</taxon>
        <taxon>Actinomycetota</taxon>
        <taxon>Actinomycetes</taxon>
        <taxon>Kitasatosporales</taxon>
        <taxon>Streptomycetaceae</taxon>
        <taxon>Streptomyces</taxon>
    </lineage>
</organism>
<keyword evidence="4" id="KW-1185">Reference proteome</keyword>
<feature type="domain" description="AB hydrolase-1" evidence="2">
    <location>
        <begin position="26"/>
        <end position="259"/>
    </location>
</feature>
<dbReference type="AlphaFoldDB" id="A0A7H8T261"/>
<dbReference type="InterPro" id="IPR050266">
    <property type="entry name" value="AB_hydrolase_sf"/>
</dbReference>
<accession>A0A7H8T261</accession>
<dbReference type="Gene3D" id="3.40.50.1820">
    <property type="entry name" value="alpha/beta hydrolase"/>
    <property type="match status" value="1"/>
</dbReference>
<dbReference type="InterPro" id="IPR029058">
    <property type="entry name" value="AB_hydrolase_fold"/>
</dbReference>
<dbReference type="Proteomes" id="UP000509418">
    <property type="component" value="Chromosome"/>
</dbReference>
<reference evidence="3 4" key="1">
    <citation type="submission" date="2020-06" db="EMBL/GenBank/DDBJ databases">
        <title>Genome mining for natural products.</title>
        <authorList>
            <person name="Zhang B."/>
            <person name="Shi J."/>
            <person name="Ge H."/>
        </authorList>
    </citation>
    <scope>NUCLEOTIDE SEQUENCE [LARGE SCALE GENOMIC DNA]</scope>
    <source>
        <strain evidence="3 4">NA02069</strain>
    </source>
</reference>
<dbReference type="EMBL" id="CP056041">
    <property type="protein sequence ID" value="QKZ17583.1"/>
    <property type="molecule type" value="Genomic_DNA"/>
</dbReference>
<proteinExistence type="predicted"/>
<dbReference type="GO" id="GO:0016020">
    <property type="term" value="C:membrane"/>
    <property type="evidence" value="ECO:0007669"/>
    <property type="project" value="TreeGrafter"/>
</dbReference>